<evidence type="ECO:0000256" key="8">
    <source>
        <dbReference type="ARBA" id="ARBA00023180"/>
    </source>
</evidence>
<keyword evidence="4 11" id="KW-1133">Transmembrane helix</keyword>
<evidence type="ECO:0000256" key="4">
    <source>
        <dbReference type="ARBA" id="ARBA00022989"/>
    </source>
</evidence>
<comment type="caution">
    <text evidence="9">Lacks conserved residue(s) required for the propagation of feature annotation.</text>
</comment>
<keyword evidence="12" id="KW-0732">Signal</keyword>
<dbReference type="GO" id="GO:0005886">
    <property type="term" value="C:plasma membrane"/>
    <property type="evidence" value="ECO:0007669"/>
    <property type="project" value="TreeGrafter"/>
</dbReference>
<evidence type="ECO:0000256" key="11">
    <source>
        <dbReference type="SAM" id="Phobius"/>
    </source>
</evidence>
<feature type="disulfide bond" evidence="9">
    <location>
        <begin position="110"/>
        <end position="128"/>
    </location>
</feature>
<dbReference type="GeneID" id="110977231"/>
<dbReference type="GO" id="GO:0038023">
    <property type="term" value="F:signaling receptor activity"/>
    <property type="evidence" value="ECO:0007669"/>
    <property type="project" value="InterPro"/>
</dbReference>
<dbReference type="InterPro" id="IPR001368">
    <property type="entry name" value="TNFR/NGFR_Cys_rich_reg"/>
</dbReference>
<evidence type="ECO:0000313" key="15">
    <source>
        <dbReference type="RefSeq" id="XP_022086862.1"/>
    </source>
</evidence>
<evidence type="ECO:0000259" key="13">
    <source>
        <dbReference type="PROSITE" id="PS50050"/>
    </source>
</evidence>
<dbReference type="GO" id="GO:0043123">
    <property type="term" value="P:positive regulation of canonical NF-kappaB signal transduction"/>
    <property type="evidence" value="ECO:0007669"/>
    <property type="project" value="InterPro"/>
</dbReference>
<evidence type="ECO:0000256" key="6">
    <source>
        <dbReference type="ARBA" id="ARBA00023157"/>
    </source>
</evidence>
<feature type="compositionally biased region" description="Pro residues" evidence="10">
    <location>
        <begin position="166"/>
        <end position="180"/>
    </location>
</feature>
<feature type="domain" description="TNFR-Cys" evidence="13">
    <location>
        <begin position="87"/>
        <end position="128"/>
    </location>
</feature>
<keyword evidence="7" id="KW-0675">Receptor</keyword>
<evidence type="ECO:0000256" key="2">
    <source>
        <dbReference type="ARBA" id="ARBA00022692"/>
    </source>
</evidence>
<dbReference type="PANTHER" id="PTHR12120">
    <property type="entry name" value="TNFR-CYS DOMAIN-CONTAINING PROTEIN"/>
    <property type="match status" value="1"/>
</dbReference>
<feature type="signal peptide" evidence="12">
    <location>
        <begin position="1"/>
        <end position="19"/>
    </location>
</feature>
<accession>A0A8B7Y124</accession>
<dbReference type="GO" id="GO:0046330">
    <property type="term" value="P:positive regulation of JNK cascade"/>
    <property type="evidence" value="ECO:0007669"/>
    <property type="project" value="InterPro"/>
</dbReference>
<feature type="compositionally biased region" description="Basic and acidic residues" evidence="10">
    <location>
        <begin position="390"/>
        <end position="401"/>
    </location>
</feature>
<evidence type="ECO:0000256" key="10">
    <source>
        <dbReference type="SAM" id="MobiDB-lite"/>
    </source>
</evidence>
<feature type="region of interest" description="Disordered" evidence="10">
    <location>
        <begin position="246"/>
        <end position="424"/>
    </location>
</feature>
<keyword evidence="6 9" id="KW-1015">Disulfide bond</keyword>
<dbReference type="RefSeq" id="XP_022086864.1">
    <property type="nucleotide sequence ID" value="XM_022231172.1"/>
</dbReference>
<keyword evidence="14" id="KW-1185">Reference proteome</keyword>
<evidence type="ECO:0000313" key="17">
    <source>
        <dbReference type="RefSeq" id="XP_022086864.1"/>
    </source>
</evidence>
<dbReference type="RefSeq" id="XP_022086863.1">
    <property type="nucleotide sequence ID" value="XM_022231171.1"/>
</dbReference>
<organism evidence="14 17">
    <name type="scientific">Acanthaster planci</name>
    <name type="common">Crown-of-thorns starfish</name>
    <dbReference type="NCBI Taxonomy" id="133434"/>
    <lineage>
        <taxon>Eukaryota</taxon>
        <taxon>Metazoa</taxon>
        <taxon>Echinodermata</taxon>
        <taxon>Eleutherozoa</taxon>
        <taxon>Asterozoa</taxon>
        <taxon>Asteroidea</taxon>
        <taxon>Valvatacea</taxon>
        <taxon>Valvatida</taxon>
        <taxon>Acanthasteridae</taxon>
        <taxon>Acanthaster</taxon>
    </lineage>
</organism>
<protein>
    <submittedName>
        <fullName evidence="15 16">Tumor necrosis factor receptor superfamily member 16-like isoform X1</fullName>
    </submittedName>
</protein>
<evidence type="ECO:0000313" key="16">
    <source>
        <dbReference type="RefSeq" id="XP_022086863.1"/>
    </source>
</evidence>
<evidence type="ECO:0000313" key="14">
    <source>
        <dbReference type="Proteomes" id="UP000694845"/>
    </source>
</evidence>
<sequence>MNLLHVESAVVGLLLYVTSFVGVDGPPTGLALQANDIHPQDVCSAYDEYRDEDSGECEICIKCNPGFGSTAIECGYGRVARKGKCEPCQPGSTYQANVASTESCQPCRLCDENAVVVSLCNVTHNTVCGSCKPGYGSDPNHKGSCSRCTLFNDDDRPEECQTFPVPTEPPTTSPSPPLQPPTTEVHPTTVDIPLVTTVESPTTSTPLDPGKGRSSVEAWKIAVPVSFSAFIILLVVCFLWWRKGSKRQHTEGQNSTDREEGTAAAAEMTSLTTSPSDGDPSPATPPSATPNGGLSDQELQLGSTAEIHPNGSPPVQQVPPPNVPPVEVNENGQETRENGTALPGENVDDTEPDSHSGECTPNQACSPGLVQDDNESLENSVHTSAGCDYADSRGSTKEHAPRVVSSHLLPSIPEKMNGMKSSADKKFKHVKKCAAKTRQRSLSDQGRMKSPPSSPEILNNGADQPMLDTAVRENINNKKKKKEEKDYQMNLSKACSIGSWLHWVDLSSQCRKTVLQMLTPGGACPSISTYKELGEALGLRRDTELRTCKDINNVFDTLATRQEVTLEDILLCADKIERKDVVKVICKEVLQKP</sequence>
<evidence type="ECO:0000256" key="1">
    <source>
        <dbReference type="ARBA" id="ARBA00004167"/>
    </source>
</evidence>
<evidence type="ECO:0000256" key="9">
    <source>
        <dbReference type="PROSITE-ProRule" id="PRU00206"/>
    </source>
</evidence>
<proteinExistence type="predicted"/>
<feature type="repeat" description="TNFR-Cys" evidence="9">
    <location>
        <begin position="87"/>
        <end position="128"/>
    </location>
</feature>
<gene>
    <name evidence="15 16 17" type="primary">LOC110977231</name>
</gene>
<dbReference type="PROSITE" id="PS00652">
    <property type="entry name" value="TNFR_NGFR_1"/>
    <property type="match status" value="1"/>
</dbReference>
<reference evidence="15 16" key="1">
    <citation type="submission" date="2025-04" db="UniProtKB">
        <authorList>
            <consortium name="RefSeq"/>
        </authorList>
    </citation>
    <scope>IDENTIFICATION</scope>
</reference>
<evidence type="ECO:0000256" key="5">
    <source>
        <dbReference type="ARBA" id="ARBA00023136"/>
    </source>
</evidence>
<dbReference type="PANTHER" id="PTHR12120:SF10">
    <property type="entry name" value="TNFR-CYS DOMAIN-CONTAINING PROTEIN"/>
    <property type="match status" value="1"/>
</dbReference>
<dbReference type="Pfam" id="PF00020">
    <property type="entry name" value="TNFR_c6"/>
    <property type="match status" value="1"/>
</dbReference>
<dbReference type="Gene3D" id="2.10.50.10">
    <property type="entry name" value="Tumor Necrosis Factor Receptor, subunit A, domain 2"/>
    <property type="match status" value="2"/>
</dbReference>
<dbReference type="KEGG" id="aplc:110977231"/>
<feature type="chain" id="PRO_5044665492" evidence="12">
    <location>
        <begin position="20"/>
        <end position="593"/>
    </location>
</feature>
<evidence type="ECO:0000256" key="7">
    <source>
        <dbReference type="ARBA" id="ARBA00023170"/>
    </source>
</evidence>
<dbReference type="RefSeq" id="XP_022086862.1">
    <property type="nucleotide sequence ID" value="XM_022231170.1"/>
</dbReference>
<dbReference type="PROSITE" id="PS50050">
    <property type="entry name" value="TNFR_NGFR_2"/>
    <property type="match status" value="1"/>
</dbReference>
<name>A0A8B7Y124_ACAPL</name>
<evidence type="ECO:0000256" key="3">
    <source>
        <dbReference type="ARBA" id="ARBA00022737"/>
    </source>
</evidence>
<feature type="transmembrane region" description="Helical" evidence="11">
    <location>
        <begin position="221"/>
        <end position="241"/>
    </location>
</feature>
<keyword evidence="8" id="KW-0325">Glycoprotein</keyword>
<feature type="region of interest" description="Disordered" evidence="10">
    <location>
        <begin position="436"/>
        <end position="464"/>
    </location>
</feature>
<keyword evidence="5 11" id="KW-0472">Membrane</keyword>
<comment type="subcellular location">
    <subcellularLocation>
        <location evidence="1">Membrane</location>
        <topology evidence="1">Single-pass membrane protein</topology>
    </subcellularLocation>
</comment>
<dbReference type="SMART" id="SM00208">
    <property type="entry name" value="TNFR"/>
    <property type="match status" value="1"/>
</dbReference>
<keyword evidence="2 11" id="KW-0812">Transmembrane</keyword>
<dbReference type="InterPro" id="IPR047526">
    <property type="entry name" value="TNR19/27/EDAR"/>
</dbReference>
<feature type="compositionally biased region" description="Low complexity" evidence="10">
    <location>
        <begin position="269"/>
        <end position="281"/>
    </location>
</feature>
<feature type="disulfide bond" evidence="9">
    <location>
        <begin position="107"/>
        <end position="120"/>
    </location>
</feature>
<dbReference type="AlphaFoldDB" id="A0A8B7Y124"/>
<dbReference type="Proteomes" id="UP000694845">
    <property type="component" value="Unplaced"/>
</dbReference>
<evidence type="ECO:0000256" key="12">
    <source>
        <dbReference type="SAM" id="SignalP"/>
    </source>
</evidence>
<keyword evidence="3" id="KW-0677">Repeat</keyword>
<feature type="compositionally biased region" description="Polar residues" evidence="10">
    <location>
        <begin position="292"/>
        <end position="303"/>
    </location>
</feature>
<feature type="region of interest" description="Disordered" evidence="10">
    <location>
        <begin position="163"/>
        <end position="187"/>
    </location>
</feature>